<name>A0A6A7KC78_9FIRM</name>
<evidence type="ECO:0000256" key="1">
    <source>
        <dbReference type="SAM" id="Phobius"/>
    </source>
</evidence>
<organism evidence="2 3">
    <name type="scientific">Alkalibaculum sporogenes</name>
    <dbReference type="NCBI Taxonomy" id="2655001"/>
    <lineage>
        <taxon>Bacteria</taxon>
        <taxon>Bacillati</taxon>
        <taxon>Bacillota</taxon>
        <taxon>Clostridia</taxon>
        <taxon>Eubacteriales</taxon>
        <taxon>Eubacteriaceae</taxon>
        <taxon>Alkalibaculum</taxon>
    </lineage>
</organism>
<comment type="caution">
    <text evidence="2">The sequence shown here is derived from an EMBL/GenBank/DDBJ whole genome shotgun (WGS) entry which is preliminary data.</text>
</comment>
<proteinExistence type="predicted"/>
<keyword evidence="1" id="KW-1133">Transmembrane helix</keyword>
<dbReference type="RefSeq" id="WP_152806055.1">
    <property type="nucleotide sequence ID" value="NZ_WHNX01000031.1"/>
</dbReference>
<gene>
    <name evidence="2" type="ORF">GC105_14035</name>
</gene>
<accession>A0A6A7KC78</accession>
<keyword evidence="1" id="KW-0472">Membrane</keyword>
<sequence>MKIRDIWIIVIVLAIALISIFIMHNNSESDIQTKMVIRAANEIYDEIPLTEDTNETINVETARGLNKIKIENGVVSINEADCPDQICVHNRPIDQVGEIIVCLPNQVIVEIVSTNER</sequence>
<dbReference type="EMBL" id="WHNX01000031">
    <property type="protein sequence ID" value="MPW26901.1"/>
    <property type="molecule type" value="Genomic_DNA"/>
</dbReference>
<dbReference type="Gene3D" id="2.60.320.10">
    <property type="entry name" value="N-utilization substance G protein NusG, insert domain"/>
    <property type="match status" value="1"/>
</dbReference>
<keyword evidence="3" id="KW-1185">Reference proteome</keyword>
<dbReference type="SUPFAM" id="SSF82004">
    <property type="entry name" value="N-utilization substance G protein NusG, insert domain"/>
    <property type="match status" value="1"/>
</dbReference>
<dbReference type="Proteomes" id="UP000440004">
    <property type="component" value="Unassembled WGS sequence"/>
</dbReference>
<feature type="transmembrane region" description="Helical" evidence="1">
    <location>
        <begin position="6"/>
        <end position="25"/>
    </location>
</feature>
<dbReference type="AlphaFoldDB" id="A0A6A7KC78"/>
<evidence type="ECO:0000313" key="2">
    <source>
        <dbReference type="EMBL" id="MPW26901.1"/>
    </source>
</evidence>
<dbReference type="InterPro" id="IPR038690">
    <property type="entry name" value="NusG_2_sf"/>
</dbReference>
<evidence type="ECO:0000313" key="3">
    <source>
        <dbReference type="Proteomes" id="UP000440004"/>
    </source>
</evidence>
<dbReference type="Pfam" id="PF07009">
    <property type="entry name" value="NusG_II"/>
    <property type="match status" value="1"/>
</dbReference>
<protein>
    <submittedName>
        <fullName evidence="2">NusG domain II-containing protein</fullName>
    </submittedName>
</protein>
<reference evidence="2 3" key="1">
    <citation type="submission" date="2019-10" db="EMBL/GenBank/DDBJ databases">
        <title>Alkalibaculum tamaniensis sp.nov., a new alkaliphilic acetogen, isolated on methoxylated aromatics from a mud volcano.</title>
        <authorList>
            <person name="Khomyakova M.A."/>
            <person name="Merkel A.Y."/>
            <person name="Bonch-Osmolovskaya E.A."/>
            <person name="Slobodkin A.I."/>
        </authorList>
    </citation>
    <scope>NUCLEOTIDE SEQUENCE [LARGE SCALE GENOMIC DNA]</scope>
    <source>
        <strain evidence="2 3">M08DMB</strain>
    </source>
</reference>
<keyword evidence="1" id="KW-0812">Transmembrane</keyword>